<keyword evidence="2 9" id="KW-0812">Transmembrane</keyword>
<keyword evidence="7" id="KW-0175">Coiled coil</keyword>
<feature type="region of interest" description="Disordered" evidence="8">
    <location>
        <begin position="262"/>
        <end position="341"/>
    </location>
</feature>
<comment type="caution">
    <text evidence="11">The sequence shown here is derived from an EMBL/GenBank/DDBJ whole genome shotgun (WGS) entry which is preliminary data.</text>
</comment>
<feature type="coiled-coil region" evidence="7">
    <location>
        <begin position="705"/>
        <end position="739"/>
    </location>
</feature>
<accession>A0A821HL85</accession>
<evidence type="ECO:0000256" key="2">
    <source>
        <dbReference type="ARBA" id="ARBA00022692"/>
    </source>
</evidence>
<dbReference type="SUPFAM" id="SSF53850">
    <property type="entry name" value="Periplasmic binding protein-like II"/>
    <property type="match status" value="1"/>
</dbReference>
<feature type="compositionally biased region" description="Basic and acidic residues" evidence="8">
    <location>
        <begin position="839"/>
        <end position="850"/>
    </location>
</feature>
<feature type="transmembrane region" description="Helical" evidence="9">
    <location>
        <begin position="12"/>
        <end position="33"/>
    </location>
</feature>
<feature type="compositionally biased region" description="Polar residues" evidence="8">
    <location>
        <begin position="206"/>
        <end position="225"/>
    </location>
</feature>
<feature type="coiled-coil region" evidence="7">
    <location>
        <begin position="467"/>
        <end position="501"/>
    </location>
</feature>
<evidence type="ECO:0000256" key="8">
    <source>
        <dbReference type="SAM" id="MobiDB-lite"/>
    </source>
</evidence>
<feature type="domain" description="Receptor ligand binding region" evidence="10">
    <location>
        <begin position="1019"/>
        <end position="1076"/>
    </location>
</feature>
<dbReference type="PRINTS" id="PR00248">
    <property type="entry name" value="GPCRMGR"/>
</dbReference>
<dbReference type="Gene3D" id="3.40.190.10">
    <property type="entry name" value="Periplasmic binding protein-like II"/>
    <property type="match status" value="2"/>
</dbReference>
<dbReference type="InterPro" id="IPR028082">
    <property type="entry name" value="Peripla_BP_I"/>
</dbReference>
<evidence type="ECO:0000256" key="1">
    <source>
        <dbReference type="ARBA" id="ARBA00004141"/>
    </source>
</evidence>
<feature type="compositionally biased region" description="Low complexity" evidence="8">
    <location>
        <begin position="272"/>
        <end position="286"/>
    </location>
</feature>
<keyword evidence="4 9" id="KW-0472">Membrane</keyword>
<gene>
    <name evidence="11" type="ORF">TOA249_LOCUS16067</name>
</gene>
<name>A0A821HL85_9BILA</name>
<evidence type="ECO:0000259" key="10">
    <source>
        <dbReference type="Pfam" id="PF01094"/>
    </source>
</evidence>
<dbReference type="InterPro" id="IPR000337">
    <property type="entry name" value="GPCR_3"/>
</dbReference>
<dbReference type="GO" id="GO:0004930">
    <property type="term" value="F:G protein-coupled receptor activity"/>
    <property type="evidence" value="ECO:0007669"/>
    <property type="project" value="InterPro"/>
</dbReference>
<dbReference type="SUPFAM" id="SSF53822">
    <property type="entry name" value="Periplasmic binding protein-like I"/>
    <property type="match status" value="1"/>
</dbReference>
<proteinExistence type="predicted"/>
<feature type="region of interest" description="Disordered" evidence="8">
    <location>
        <begin position="839"/>
        <end position="862"/>
    </location>
</feature>
<dbReference type="InterPro" id="IPR001828">
    <property type="entry name" value="ANF_lig-bd_rcpt"/>
</dbReference>
<keyword evidence="6" id="KW-0325">Glycoprotein</keyword>
<feature type="coiled-coil region" evidence="7">
    <location>
        <begin position="546"/>
        <end position="625"/>
    </location>
</feature>
<feature type="compositionally biased region" description="Polar residues" evidence="8">
    <location>
        <begin position="324"/>
        <end position="341"/>
    </location>
</feature>
<keyword evidence="3 9" id="KW-1133">Transmembrane helix</keyword>
<feature type="transmembrane region" description="Helical" evidence="9">
    <location>
        <begin position="423"/>
        <end position="442"/>
    </location>
</feature>
<keyword evidence="5" id="KW-0675">Receptor</keyword>
<evidence type="ECO:0000313" key="11">
    <source>
        <dbReference type="EMBL" id="CAF4684557.1"/>
    </source>
</evidence>
<dbReference type="EMBL" id="CAJOBS010001076">
    <property type="protein sequence ID" value="CAF4684557.1"/>
    <property type="molecule type" value="Genomic_DNA"/>
</dbReference>
<sequence length="1430" mass="162917">MSSFASQRQMFFCFLAFFASMRLCIVLIQYFLLNYFCYCHDLSHAEQVIANQPESPVINDSHSQVDETKNIERNDNENLNDAVDTRYDSRKPELETVESTTPSVDISMENRVPLPLDNDSISLPKSIVTQNEEQLKAPIDNDTVKNIPIPSNDKYNPKVIHQDELSQRENQISSQIIDTIKQDDVDDDNLSIGPEEQIQLAPNHIPPSSTIQPSLENSNSNDIKLDQNSQIPLQPIINDNSTVQNESHGPVSTTSQILLSASSKLHQRVHRNSSQAQISQQQIENSSKTDNNHSDNATVQQSTDEHKHSATFLSKLEESESKLHLQSTPTDSTIDNETQTNNFTNRHLSQTEQIQNSTSISNSTTKILTQKATQVCWHLPKPFETSVELLENQIFRFTNILPKFLQTILFGHSDDREILINTLWFTSICAMCFLFSIVFLAMGTNRLKQTKHEKQIRASCQQLQHYNNRVLLESEAFERQNQKLSDEIDEIKKKLQEHNSDEDIFALREECIRFQEDVKMAHAKQLVSQQDIDYKQNLIHKYEFDAQQQAKTITHLNHEIAQLKRDLEREQETVVHLQCKDLSIERFGKLQETIQQLKSEIVQLKKDKLNQNDQSQEMKEHANQRDVETSELILRMKQMKDLFERHDQTIKYIQDKLSKDKKIELEDLRAIVKDNSLTNNQNLLSTIDSDAKKSNQRIHDLHNDINMKTHRLKELELLLNQEKERCKEVETKLKIVLELRERDTHLHVRQFGQIDGQLRKARTDTERVHILQQQLELRQQQLDDVQKTLSTEQMKFNEESSKLQHETHEKWMEIKRLTRELEASKKECENLRRQITKYSKDARSSKEKSTLKPPLKHIGNNYAIESQNISPISDQQEENFRPIDHQRSDSGGTSPTEMFMPRPPIFNLSGPPFYPPPFMPHPPPNLFMMHPRFSMSPIGPHEMASPISNLVTNANEPNDSEAIDSLNITSNATNYNGQSNGVARSPLLDDEQQTKIKKTKKSLKKKTRTSATTQHQILTLGPALSSQTSFIAGFGEKLGIPVVSYAATDPSLSNRNAYPAFYRTVPSDSASELAVNDAYGSGGAKVITDALIHNDLTVANMLVFDIATLRMRDILKHDLTTSSTRIIVLWAVSTNASFFFDRYFLKSKELFDKINNITFLDVSGRIQFDTNVTDRIDGSYYFAQNSQPLLDTTIFVSALNYSDNYGWQEYSGSNVIVWPGNSLVPSTGDAKTTSTLIGYVPDLIDILQSRLKFIPNIELVPINQTYASLAQAIEDGTYDLVIGDVAVAATRRQKVGPRRVGLYMLSIVLIASYTTNLASDLTILKVGKIPSNRIGIIIGSAIEHYYLREVSGGSRKLYPLKFREKLYDSLLNYRIDAGFHDAGGAEYVTNNIDCSLTLVGESFEKGSLAMVTPKQWFYGQGLDVNILSLK</sequence>
<evidence type="ECO:0000256" key="5">
    <source>
        <dbReference type="ARBA" id="ARBA00023170"/>
    </source>
</evidence>
<evidence type="ECO:0000256" key="6">
    <source>
        <dbReference type="ARBA" id="ARBA00023180"/>
    </source>
</evidence>
<dbReference type="Gene3D" id="3.40.50.2300">
    <property type="match status" value="1"/>
</dbReference>
<protein>
    <recommendedName>
        <fullName evidence="10">Receptor ligand binding region domain-containing protein</fullName>
    </recommendedName>
</protein>
<feature type="region of interest" description="Disordered" evidence="8">
    <location>
        <begin position="200"/>
        <end position="225"/>
    </location>
</feature>
<evidence type="ECO:0000256" key="4">
    <source>
        <dbReference type="ARBA" id="ARBA00023136"/>
    </source>
</evidence>
<dbReference type="GO" id="GO:0016020">
    <property type="term" value="C:membrane"/>
    <property type="evidence" value="ECO:0007669"/>
    <property type="project" value="UniProtKB-SubCell"/>
</dbReference>
<evidence type="ECO:0000313" key="12">
    <source>
        <dbReference type="Proteomes" id="UP000663838"/>
    </source>
</evidence>
<organism evidence="11 12">
    <name type="scientific">Rotaria socialis</name>
    <dbReference type="NCBI Taxonomy" id="392032"/>
    <lineage>
        <taxon>Eukaryota</taxon>
        <taxon>Metazoa</taxon>
        <taxon>Spiralia</taxon>
        <taxon>Gnathifera</taxon>
        <taxon>Rotifera</taxon>
        <taxon>Eurotatoria</taxon>
        <taxon>Bdelloidea</taxon>
        <taxon>Philodinida</taxon>
        <taxon>Philodinidae</taxon>
        <taxon>Rotaria</taxon>
    </lineage>
</organism>
<dbReference type="Proteomes" id="UP000663838">
    <property type="component" value="Unassembled WGS sequence"/>
</dbReference>
<reference evidence="11" key="1">
    <citation type="submission" date="2021-02" db="EMBL/GenBank/DDBJ databases">
        <authorList>
            <person name="Nowell W R."/>
        </authorList>
    </citation>
    <scope>NUCLEOTIDE SEQUENCE</scope>
</reference>
<comment type="subcellular location">
    <subcellularLocation>
        <location evidence="1">Membrane</location>
        <topology evidence="1">Multi-pass membrane protein</topology>
    </subcellularLocation>
</comment>
<dbReference type="Pfam" id="PF01094">
    <property type="entry name" value="ANF_receptor"/>
    <property type="match status" value="1"/>
</dbReference>
<evidence type="ECO:0000256" key="7">
    <source>
        <dbReference type="SAM" id="Coils"/>
    </source>
</evidence>
<evidence type="ECO:0000256" key="9">
    <source>
        <dbReference type="SAM" id="Phobius"/>
    </source>
</evidence>
<evidence type="ECO:0000256" key="3">
    <source>
        <dbReference type="ARBA" id="ARBA00022989"/>
    </source>
</evidence>